<dbReference type="STRING" id="1806892.AZH43_10450"/>
<gene>
    <name evidence="2" type="ORF">AZH43_10450</name>
</gene>
<keyword evidence="1" id="KW-1133">Transmembrane helix</keyword>
<name>A0A151Y2Z0_9GAMM</name>
<evidence type="ECO:0000256" key="1">
    <source>
        <dbReference type="SAM" id="Phobius"/>
    </source>
</evidence>
<dbReference type="Proteomes" id="UP000076276">
    <property type="component" value="Unassembled WGS sequence"/>
</dbReference>
<keyword evidence="1" id="KW-0472">Membrane</keyword>
<protein>
    <submittedName>
        <fullName evidence="2">Uncharacterized protein</fullName>
    </submittedName>
</protein>
<evidence type="ECO:0000313" key="3">
    <source>
        <dbReference type="Proteomes" id="UP000076276"/>
    </source>
</evidence>
<evidence type="ECO:0000313" key="2">
    <source>
        <dbReference type="EMBL" id="KYQ72349.1"/>
    </source>
</evidence>
<keyword evidence="1" id="KW-0812">Transmembrane</keyword>
<sequence>MLKLSNFFLNTGLFILLIFISLCWALDNIEIWVRYVLIPALAACTGLGVLFKYLAKKFKQAENPSFVKYKKD</sequence>
<accession>A0A151Y2Z0</accession>
<dbReference type="EMBL" id="LUAW01000016">
    <property type="protein sequence ID" value="KYQ72349.1"/>
    <property type="molecule type" value="Genomic_DNA"/>
</dbReference>
<proteinExistence type="predicted"/>
<feature type="transmembrane region" description="Helical" evidence="1">
    <location>
        <begin position="7"/>
        <end position="26"/>
    </location>
</feature>
<organism evidence="2 3">
    <name type="scientific">Acinetobacter pragensis</name>
    <dbReference type="NCBI Taxonomy" id="1806892"/>
    <lineage>
        <taxon>Bacteria</taxon>
        <taxon>Pseudomonadati</taxon>
        <taxon>Pseudomonadota</taxon>
        <taxon>Gammaproteobacteria</taxon>
        <taxon>Moraxellales</taxon>
        <taxon>Moraxellaceae</taxon>
        <taxon>Acinetobacter</taxon>
    </lineage>
</organism>
<dbReference type="AlphaFoldDB" id="A0A151Y2Z0"/>
<keyword evidence="3" id="KW-1185">Reference proteome</keyword>
<feature type="transmembrane region" description="Helical" evidence="1">
    <location>
        <begin position="32"/>
        <end position="55"/>
    </location>
</feature>
<reference evidence="2 3" key="1">
    <citation type="submission" date="2016-03" db="EMBL/GenBank/DDBJ databases">
        <title>Acinetobacter genomospecies 28 strain ANC 4149.</title>
        <authorList>
            <person name="Radolfova-Krizova L."/>
            <person name="Nemec A."/>
        </authorList>
    </citation>
    <scope>NUCLEOTIDE SEQUENCE [LARGE SCALE GENOMIC DNA]</scope>
    <source>
        <strain evidence="2 3">ANC 4149</strain>
    </source>
</reference>
<comment type="caution">
    <text evidence="2">The sequence shown here is derived from an EMBL/GenBank/DDBJ whole genome shotgun (WGS) entry which is preliminary data.</text>
</comment>